<dbReference type="AlphaFoldDB" id="A0A6L3T4F8"/>
<comment type="caution">
    <text evidence="13">The sequence shown here is derived from an EMBL/GenBank/DDBJ whole genome shotgun (WGS) entry which is preliminary data.</text>
</comment>
<evidence type="ECO:0000256" key="1">
    <source>
        <dbReference type="ARBA" id="ARBA00004377"/>
    </source>
</evidence>
<evidence type="ECO:0000256" key="9">
    <source>
        <dbReference type="ARBA" id="ARBA00025772"/>
    </source>
</evidence>
<dbReference type="RefSeq" id="WP_150999724.1">
    <property type="nucleotide sequence ID" value="NZ_BPQY01000208.1"/>
</dbReference>
<proteinExistence type="inferred from homology"/>
<dbReference type="Pfam" id="PF07963">
    <property type="entry name" value="N_methyl"/>
    <property type="match status" value="1"/>
</dbReference>
<reference evidence="13 14" key="1">
    <citation type="submission" date="2019-09" db="EMBL/GenBank/DDBJ databases">
        <title>YIM 48816 draft genome.</title>
        <authorList>
            <person name="Jiang L."/>
        </authorList>
    </citation>
    <scope>NUCLEOTIDE SEQUENCE [LARGE SCALE GENOMIC DNA]</scope>
    <source>
        <strain evidence="13 14">YIM 48816</strain>
    </source>
</reference>
<comment type="similarity">
    <text evidence="9">Belongs to the GSP H family.</text>
</comment>
<dbReference type="Gene3D" id="3.30.700.10">
    <property type="entry name" value="Glycoprotein, Type 4 Pilin"/>
    <property type="match status" value="1"/>
</dbReference>
<dbReference type="InterPro" id="IPR045584">
    <property type="entry name" value="Pilin-like"/>
</dbReference>
<comment type="subcellular location">
    <subcellularLocation>
        <location evidence="1">Cell inner membrane</location>
        <topology evidence="1">Single-pass membrane protein</topology>
    </subcellularLocation>
</comment>
<keyword evidence="8 11" id="KW-0472">Membrane</keyword>
<organism evidence="13 14">
    <name type="scientific">Methylobacterium soli</name>
    <dbReference type="NCBI Taxonomy" id="553447"/>
    <lineage>
        <taxon>Bacteria</taxon>
        <taxon>Pseudomonadati</taxon>
        <taxon>Pseudomonadota</taxon>
        <taxon>Alphaproteobacteria</taxon>
        <taxon>Hyphomicrobiales</taxon>
        <taxon>Methylobacteriaceae</taxon>
        <taxon>Methylobacterium</taxon>
    </lineage>
</organism>
<dbReference type="GO" id="GO:0015628">
    <property type="term" value="P:protein secretion by the type II secretion system"/>
    <property type="evidence" value="ECO:0007669"/>
    <property type="project" value="InterPro"/>
</dbReference>
<dbReference type="NCBIfam" id="TIGR02532">
    <property type="entry name" value="IV_pilin_GFxxxE"/>
    <property type="match status" value="1"/>
</dbReference>
<name>A0A6L3T4F8_9HYPH</name>
<dbReference type="GO" id="GO:0015627">
    <property type="term" value="C:type II protein secretion system complex"/>
    <property type="evidence" value="ECO:0007669"/>
    <property type="project" value="InterPro"/>
</dbReference>
<sequence>MAAPQAGTPAPAAAGFTLIEMLVVLAILAGVAAMSGPVLSRIGRGQALDAFGETLAARLSLTRAAAIRSNAIRGLALDPAGRSFASDAGLAPLPIPAELRVTLVPPPQSRGPAGLIRFLPDGRSSGGEIRLDQGAETRLLSIERLTGSVHLGRPGAP</sequence>
<evidence type="ECO:0000256" key="3">
    <source>
        <dbReference type="ARBA" id="ARBA00022475"/>
    </source>
</evidence>
<dbReference type="OrthoDB" id="8004351at2"/>
<dbReference type="Proteomes" id="UP000474159">
    <property type="component" value="Unassembled WGS sequence"/>
</dbReference>
<dbReference type="Pfam" id="PF12019">
    <property type="entry name" value="GspH"/>
    <property type="match status" value="1"/>
</dbReference>
<evidence type="ECO:0000259" key="12">
    <source>
        <dbReference type="Pfam" id="PF12019"/>
    </source>
</evidence>
<feature type="domain" description="General secretion pathway GspH" evidence="12">
    <location>
        <begin position="53"/>
        <end position="143"/>
    </location>
</feature>
<evidence type="ECO:0000256" key="6">
    <source>
        <dbReference type="ARBA" id="ARBA00022692"/>
    </source>
</evidence>
<gene>
    <name evidence="13" type="primary">gspH</name>
    <name evidence="13" type="ORF">F6X53_09285</name>
</gene>
<accession>A0A6L3T4F8</accession>
<evidence type="ECO:0000256" key="7">
    <source>
        <dbReference type="ARBA" id="ARBA00022989"/>
    </source>
</evidence>
<keyword evidence="7 11" id="KW-1133">Transmembrane helix</keyword>
<dbReference type="GO" id="GO:0005886">
    <property type="term" value="C:plasma membrane"/>
    <property type="evidence" value="ECO:0007669"/>
    <property type="project" value="UniProtKB-SubCell"/>
</dbReference>
<evidence type="ECO:0000256" key="8">
    <source>
        <dbReference type="ARBA" id="ARBA00023136"/>
    </source>
</evidence>
<evidence type="ECO:0000256" key="4">
    <source>
        <dbReference type="ARBA" id="ARBA00022481"/>
    </source>
</evidence>
<keyword evidence="14" id="KW-1185">Reference proteome</keyword>
<evidence type="ECO:0000256" key="5">
    <source>
        <dbReference type="ARBA" id="ARBA00022519"/>
    </source>
</evidence>
<evidence type="ECO:0000256" key="2">
    <source>
        <dbReference type="ARBA" id="ARBA00021549"/>
    </source>
</evidence>
<protein>
    <recommendedName>
        <fullName evidence="2">Type II secretion system protein H</fullName>
    </recommendedName>
    <alternativeName>
        <fullName evidence="10">General secretion pathway protein H</fullName>
    </alternativeName>
</protein>
<evidence type="ECO:0000256" key="11">
    <source>
        <dbReference type="SAM" id="Phobius"/>
    </source>
</evidence>
<dbReference type="InterPro" id="IPR012902">
    <property type="entry name" value="N_methyl_site"/>
</dbReference>
<keyword evidence="5" id="KW-0997">Cell inner membrane</keyword>
<dbReference type="EMBL" id="VZZK01000007">
    <property type="protein sequence ID" value="KAB1079930.1"/>
    <property type="molecule type" value="Genomic_DNA"/>
</dbReference>
<keyword evidence="6 11" id="KW-0812">Transmembrane</keyword>
<keyword evidence="3" id="KW-1003">Cell membrane</keyword>
<feature type="transmembrane region" description="Helical" evidence="11">
    <location>
        <begin position="12"/>
        <end position="34"/>
    </location>
</feature>
<dbReference type="PROSITE" id="PS00409">
    <property type="entry name" value="PROKAR_NTER_METHYL"/>
    <property type="match status" value="1"/>
</dbReference>
<dbReference type="InterPro" id="IPR022346">
    <property type="entry name" value="T2SS_GspH"/>
</dbReference>
<dbReference type="SUPFAM" id="SSF54523">
    <property type="entry name" value="Pili subunits"/>
    <property type="match status" value="1"/>
</dbReference>
<keyword evidence="4" id="KW-0488">Methylation</keyword>
<evidence type="ECO:0000313" key="13">
    <source>
        <dbReference type="EMBL" id="KAB1079930.1"/>
    </source>
</evidence>
<evidence type="ECO:0000313" key="14">
    <source>
        <dbReference type="Proteomes" id="UP000474159"/>
    </source>
</evidence>
<evidence type="ECO:0000256" key="10">
    <source>
        <dbReference type="ARBA" id="ARBA00030775"/>
    </source>
</evidence>